<dbReference type="EMBL" id="JBDXMX010000002">
    <property type="protein sequence ID" value="MEO9246858.1"/>
    <property type="molecule type" value="Genomic_DNA"/>
</dbReference>
<keyword evidence="2" id="KW-1185">Reference proteome</keyword>
<gene>
    <name evidence="1" type="ORF">ABDK96_04115</name>
</gene>
<evidence type="ECO:0000313" key="1">
    <source>
        <dbReference type="EMBL" id="MEO9246858.1"/>
    </source>
</evidence>
<reference evidence="1 2" key="1">
    <citation type="submission" date="2024-05" db="EMBL/GenBank/DDBJ databases">
        <authorList>
            <person name="Yi C."/>
        </authorList>
    </citation>
    <scope>NUCLEOTIDE SEQUENCE [LARGE SCALE GENOMIC DNA]</scope>
    <source>
        <strain evidence="1 2">XS13</strain>
    </source>
</reference>
<comment type="caution">
    <text evidence="1">The sequence shown here is derived from an EMBL/GenBank/DDBJ whole genome shotgun (WGS) entry which is preliminary data.</text>
</comment>
<accession>A0ABV0IFC6</accession>
<dbReference type="RefSeq" id="WP_347919178.1">
    <property type="nucleotide sequence ID" value="NZ_JBDXMX010000002.1"/>
</dbReference>
<sequence>MGATTFAAALFLSGCGTDGGSLGSFDQEFDLDGVYNDSASKQAVSSEEGVESGLLAAWVPAGGTNVQLQQRSTGQERLFTMDYEGDLPETCTAIHVPGEPSALELESAYASDERTKDMDPAEIVEFRTLEADWWPEGAEEMTTDLCGRWWVHQEDGKLYAFAPDTEGVANKVMEERAQ</sequence>
<protein>
    <recommendedName>
        <fullName evidence="3">Lipoprotein</fullName>
    </recommendedName>
</protein>
<dbReference type="Proteomes" id="UP001484097">
    <property type="component" value="Unassembled WGS sequence"/>
</dbReference>
<proteinExistence type="predicted"/>
<organism evidence="1 2">
    <name type="scientific">Citricoccus nitrophenolicus</name>
    <dbReference type="NCBI Taxonomy" id="863575"/>
    <lineage>
        <taxon>Bacteria</taxon>
        <taxon>Bacillati</taxon>
        <taxon>Actinomycetota</taxon>
        <taxon>Actinomycetes</taxon>
        <taxon>Micrococcales</taxon>
        <taxon>Micrococcaceae</taxon>
        <taxon>Citricoccus</taxon>
    </lineage>
</organism>
<name>A0ABV0IFC6_9MICC</name>
<evidence type="ECO:0000313" key="2">
    <source>
        <dbReference type="Proteomes" id="UP001484097"/>
    </source>
</evidence>
<evidence type="ECO:0008006" key="3">
    <source>
        <dbReference type="Google" id="ProtNLM"/>
    </source>
</evidence>